<feature type="transmembrane region" description="Helical" evidence="2">
    <location>
        <begin position="5"/>
        <end position="21"/>
    </location>
</feature>
<feature type="coiled-coil region" evidence="1">
    <location>
        <begin position="66"/>
        <end position="116"/>
    </location>
</feature>
<dbReference type="AlphaFoldDB" id="A0A7C1BGA9"/>
<accession>A0A7C1BGA9</accession>
<comment type="caution">
    <text evidence="3">The sequence shown here is derived from an EMBL/GenBank/DDBJ whole genome shotgun (WGS) entry which is preliminary data.</text>
</comment>
<sequence length="130" mass="14671">MRFSFAWIILYVIIGGIFLMINGDLALARFDVNLLFGRAEIPLLALIIAFSVLWMIILLLVDAMKVDNLSREVEKLKAQLHDLQSEEISALRGYFEAQLQETADEILGRIENLEGMLENFIKGTANPESS</sequence>
<keyword evidence="2" id="KW-0472">Membrane</keyword>
<name>A0A7C1BGA9_UNCW3</name>
<dbReference type="Proteomes" id="UP000885931">
    <property type="component" value="Unassembled WGS sequence"/>
</dbReference>
<organism evidence="3">
    <name type="scientific">candidate division WOR-3 bacterium</name>
    <dbReference type="NCBI Taxonomy" id="2052148"/>
    <lineage>
        <taxon>Bacteria</taxon>
        <taxon>Bacteria division WOR-3</taxon>
    </lineage>
</organism>
<feature type="transmembrane region" description="Helical" evidence="2">
    <location>
        <begin position="41"/>
        <end position="61"/>
    </location>
</feature>
<proteinExistence type="predicted"/>
<evidence type="ECO:0008006" key="4">
    <source>
        <dbReference type="Google" id="ProtNLM"/>
    </source>
</evidence>
<protein>
    <recommendedName>
        <fullName evidence="4">DUF1049 domain-containing protein</fullName>
    </recommendedName>
</protein>
<evidence type="ECO:0000256" key="2">
    <source>
        <dbReference type="SAM" id="Phobius"/>
    </source>
</evidence>
<keyword evidence="2" id="KW-0812">Transmembrane</keyword>
<evidence type="ECO:0000256" key="1">
    <source>
        <dbReference type="SAM" id="Coils"/>
    </source>
</evidence>
<evidence type="ECO:0000313" key="3">
    <source>
        <dbReference type="EMBL" id="HDM89832.1"/>
    </source>
</evidence>
<keyword evidence="2" id="KW-1133">Transmembrane helix</keyword>
<reference evidence="3" key="1">
    <citation type="journal article" date="2020" name="mSystems">
        <title>Genome- and Community-Level Interaction Insights into Carbon Utilization and Element Cycling Functions of Hydrothermarchaeota in Hydrothermal Sediment.</title>
        <authorList>
            <person name="Zhou Z."/>
            <person name="Liu Y."/>
            <person name="Xu W."/>
            <person name="Pan J."/>
            <person name="Luo Z.H."/>
            <person name="Li M."/>
        </authorList>
    </citation>
    <scope>NUCLEOTIDE SEQUENCE [LARGE SCALE GENOMIC DNA]</scope>
    <source>
        <strain evidence="3">HyVt-237</strain>
    </source>
</reference>
<gene>
    <name evidence="3" type="ORF">ENG67_01315</name>
</gene>
<keyword evidence="1" id="KW-0175">Coiled coil</keyword>
<dbReference type="EMBL" id="DRBW01000049">
    <property type="protein sequence ID" value="HDM89832.1"/>
    <property type="molecule type" value="Genomic_DNA"/>
</dbReference>